<proteinExistence type="predicted"/>
<dbReference type="AlphaFoldDB" id="A0A812E2R7"/>
<protein>
    <recommendedName>
        <fullName evidence="5">TNFR-Cys domain-containing protein</fullName>
    </recommendedName>
</protein>
<dbReference type="Gene3D" id="2.10.50.10">
    <property type="entry name" value="Tumor Necrosis Factor Receptor, subunit A, domain 2"/>
    <property type="match status" value="1"/>
</dbReference>
<feature type="compositionally biased region" description="Basic and acidic residues" evidence="2">
    <location>
        <begin position="81"/>
        <end position="90"/>
    </location>
</feature>
<evidence type="ECO:0000256" key="3">
    <source>
        <dbReference type="SAM" id="Phobius"/>
    </source>
</evidence>
<feature type="repeat" description="TNFR-Cys" evidence="1">
    <location>
        <begin position="28"/>
        <end position="66"/>
    </location>
</feature>
<feature type="disulfide bond" evidence="1">
    <location>
        <begin position="45"/>
        <end position="58"/>
    </location>
</feature>
<feature type="region of interest" description="Disordered" evidence="2">
    <location>
        <begin position="81"/>
        <end position="100"/>
    </location>
</feature>
<accession>A0A812E2R7</accession>
<evidence type="ECO:0000256" key="1">
    <source>
        <dbReference type="PROSITE-ProRule" id="PRU00206"/>
    </source>
</evidence>
<reference evidence="6" key="1">
    <citation type="submission" date="2021-01" db="EMBL/GenBank/DDBJ databases">
        <authorList>
            <person name="Li R."/>
            <person name="Bekaert M."/>
        </authorList>
    </citation>
    <scope>NUCLEOTIDE SEQUENCE</scope>
    <source>
        <strain evidence="6">Farmed</strain>
    </source>
</reference>
<comment type="caution">
    <text evidence="6">The sequence shown here is derived from an EMBL/GenBank/DDBJ whole genome shotgun (WGS) entry which is preliminary data.</text>
</comment>
<keyword evidence="7" id="KW-1185">Reference proteome</keyword>
<feature type="transmembrane region" description="Helical" evidence="3">
    <location>
        <begin position="129"/>
        <end position="154"/>
    </location>
</feature>
<feature type="disulfide bond" evidence="1">
    <location>
        <begin position="48"/>
        <end position="66"/>
    </location>
</feature>
<evidence type="ECO:0000256" key="4">
    <source>
        <dbReference type="SAM" id="SignalP"/>
    </source>
</evidence>
<keyword evidence="3" id="KW-0812">Transmembrane</keyword>
<dbReference type="PROSITE" id="PS50050">
    <property type="entry name" value="TNFR_NGFR_2"/>
    <property type="match status" value="1"/>
</dbReference>
<dbReference type="Proteomes" id="UP000597762">
    <property type="component" value="Unassembled WGS sequence"/>
</dbReference>
<dbReference type="PROSITE" id="PS00652">
    <property type="entry name" value="TNFR_NGFR_1"/>
    <property type="match status" value="1"/>
</dbReference>
<gene>
    <name evidence="6" type="ORF">SPHA_64598</name>
</gene>
<sequence>MISLMMNYLIVFILALSVVAVTHAGYSVCPQNTYWSSSENKCVNCSYCPVNEIIRKPCSAFEDIRCGPFIEFNNFLQGEKRRQNHSDGGHHPRHGLGKPFHHNSDEYNTKISKRPDLAISQDVNPWRTIALSLIGIICTSVVLLLAVVIFIHYFKKQNPGYDKEVIYDTNEPGLTEVCYSTLALDYMQKTRPPHALWMYTPAYHKSQDYLLRCNQYLENEQSTPFAQPTDDAEDCVDPESHAADSECTTSDSQNRPECSARNITQNTCSCNNPSSDYVFFNPTQNEYLEK</sequence>
<evidence type="ECO:0000313" key="7">
    <source>
        <dbReference type="Proteomes" id="UP000597762"/>
    </source>
</evidence>
<keyword evidence="1" id="KW-1015">Disulfide bond</keyword>
<comment type="caution">
    <text evidence="1">Lacks conserved residue(s) required for the propagation of feature annotation.</text>
</comment>
<keyword evidence="3" id="KW-1133">Transmembrane helix</keyword>
<evidence type="ECO:0000313" key="6">
    <source>
        <dbReference type="EMBL" id="CAE1313455.1"/>
    </source>
</evidence>
<organism evidence="6 7">
    <name type="scientific">Acanthosepion pharaonis</name>
    <name type="common">Pharaoh cuttlefish</name>
    <name type="synonym">Sepia pharaonis</name>
    <dbReference type="NCBI Taxonomy" id="158019"/>
    <lineage>
        <taxon>Eukaryota</taxon>
        <taxon>Metazoa</taxon>
        <taxon>Spiralia</taxon>
        <taxon>Lophotrochozoa</taxon>
        <taxon>Mollusca</taxon>
        <taxon>Cephalopoda</taxon>
        <taxon>Coleoidea</taxon>
        <taxon>Decapodiformes</taxon>
        <taxon>Sepiida</taxon>
        <taxon>Sepiina</taxon>
        <taxon>Sepiidae</taxon>
        <taxon>Acanthosepion</taxon>
    </lineage>
</organism>
<feature type="chain" id="PRO_5032810364" description="TNFR-Cys domain-containing protein" evidence="4">
    <location>
        <begin position="25"/>
        <end position="290"/>
    </location>
</feature>
<dbReference type="SMART" id="SM00208">
    <property type="entry name" value="TNFR"/>
    <property type="match status" value="1"/>
</dbReference>
<feature type="signal peptide" evidence="4">
    <location>
        <begin position="1"/>
        <end position="24"/>
    </location>
</feature>
<keyword evidence="3" id="KW-0472">Membrane</keyword>
<evidence type="ECO:0000256" key="2">
    <source>
        <dbReference type="SAM" id="MobiDB-lite"/>
    </source>
</evidence>
<feature type="domain" description="TNFR-Cys" evidence="5">
    <location>
        <begin position="28"/>
        <end position="66"/>
    </location>
</feature>
<name>A0A812E2R7_ACAPH</name>
<feature type="region of interest" description="Disordered" evidence="2">
    <location>
        <begin position="224"/>
        <end position="258"/>
    </location>
</feature>
<dbReference type="OrthoDB" id="6083498at2759"/>
<evidence type="ECO:0000259" key="5">
    <source>
        <dbReference type="PROSITE" id="PS50050"/>
    </source>
</evidence>
<feature type="compositionally biased region" description="Basic residues" evidence="2">
    <location>
        <begin position="91"/>
        <end position="100"/>
    </location>
</feature>
<dbReference type="EMBL" id="CAHIKZ030004644">
    <property type="protein sequence ID" value="CAE1313455.1"/>
    <property type="molecule type" value="Genomic_DNA"/>
</dbReference>
<keyword evidence="4" id="KW-0732">Signal</keyword>
<dbReference type="InterPro" id="IPR001368">
    <property type="entry name" value="TNFR/NGFR_Cys_rich_reg"/>
</dbReference>
<feature type="compositionally biased region" description="Polar residues" evidence="2">
    <location>
        <begin position="246"/>
        <end position="258"/>
    </location>
</feature>